<dbReference type="PANTHER" id="PTHR43752">
    <property type="entry name" value="BNR/ASP-BOX REPEAT FAMILY PROTEIN"/>
    <property type="match status" value="1"/>
</dbReference>
<evidence type="ECO:0000313" key="3">
    <source>
        <dbReference type="EMBL" id="MBE9666123.1"/>
    </source>
</evidence>
<protein>
    <submittedName>
        <fullName evidence="3">Exo-alpha-sialidase</fullName>
    </submittedName>
</protein>
<feature type="chain" id="PRO_5045755895" evidence="1">
    <location>
        <begin position="22"/>
        <end position="594"/>
    </location>
</feature>
<feature type="signal peptide" evidence="1">
    <location>
        <begin position="1"/>
        <end position="21"/>
    </location>
</feature>
<dbReference type="PANTHER" id="PTHR43752:SF2">
    <property type="entry name" value="BNR_ASP-BOX REPEAT FAMILY PROTEIN"/>
    <property type="match status" value="1"/>
</dbReference>
<dbReference type="CDD" id="cd15482">
    <property type="entry name" value="Sialidase_non-viral"/>
    <property type="match status" value="1"/>
</dbReference>
<dbReference type="InterPro" id="IPR011040">
    <property type="entry name" value="Sialidase"/>
</dbReference>
<keyword evidence="1" id="KW-0732">Signal</keyword>
<dbReference type="SUPFAM" id="SSF50939">
    <property type="entry name" value="Sialidases"/>
    <property type="match status" value="1"/>
</dbReference>
<dbReference type="InterPro" id="IPR036278">
    <property type="entry name" value="Sialidase_sf"/>
</dbReference>
<reference evidence="3 4" key="1">
    <citation type="submission" date="2020-10" db="EMBL/GenBank/DDBJ databases">
        <title>Mucilaginibacter mali sp. nov., isolated from rhizosphere soil of apple orchard.</title>
        <authorList>
            <person name="Lee J.-S."/>
            <person name="Kim H.S."/>
            <person name="Kim J.-S."/>
        </authorList>
    </citation>
    <scope>NUCLEOTIDE SEQUENCE [LARGE SCALE GENOMIC DNA]</scope>
    <source>
        <strain evidence="3 4">KCTC 23157</strain>
    </source>
</reference>
<sequence length="594" mass="66134">MVKNKLWLPVMCLFICMGAFAQEKQKVEGFDSVQFSYNANTKGTVRDFRGASKGYMTAGWWAPGQMKKNILSWKTAVVPEKQATTFAFIGSSSVLPAEISIGPQVKLTVNGKYALTFTLGRQLDYTWKEGDYELKFISKRVEFPYTSSHREFDLNGISGIYELSVPASAVEAGKAAVIEVEILPFERWHNGWFMVKNRKDVLSAGTIASLKAQLDGMQQDINNLNEQTHILATRLYSKMLGNDKFEEHIIYTDGYRHLHPADLIRLKNGDILIMAREATEHFANDGDVIMLRSKDGGKTWGEKQTIIGTKDLDEREGCGIQLKDGTIVVGVFYNDHYIPDGTYNWNGKVKLPELDRPRLGTEFISSTDNGKTWSKPTFLNIKGMPFSGVEGPTDAPIEMPGGSIIMGVIGYGINGNSHNVGSVLLKSTDKGKTWKYVSTIAGDPDGKFGGLVEPGIVRTKTGRIIAGLRTHADENAIMMTYSDDNGKTWVPAFKTDMIGHPVDLIQLSDGRIMASYGVREGVGRHVEPGGIRACFSSDNGKTWDIKTEVQLRSDFINWDEGYPESLEMPDGRVMTVYYFNLFGKYFLGSTFWKP</sequence>
<name>A0ABR9XFF0_9SPHI</name>
<evidence type="ECO:0000259" key="2">
    <source>
        <dbReference type="Pfam" id="PF13088"/>
    </source>
</evidence>
<comment type="caution">
    <text evidence="3">The sequence shown here is derived from an EMBL/GenBank/DDBJ whole genome shotgun (WGS) entry which is preliminary data.</text>
</comment>
<feature type="domain" description="Sialidase" evidence="2">
    <location>
        <begin position="364"/>
        <end position="573"/>
    </location>
</feature>
<dbReference type="Proteomes" id="UP000632774">
    <property type="component" value="Unassembled WGS sequence"/>
</dbReference>
<evidence type="ECO:0000256" key="1">
    <source>
        <dbReference type="SAM" id="SignalP"/>
    </source>
</evidence>
<dbReference type="Pfam" id="PF13088">
    <property type="entry name" value="BNR_2"/>
    <property type="match status" value="1"/>
</dbReference>
<evidence type="ECO:0000313" key="4">
    <source>
        <dbReference type="Proteomes" id="UP000632774"/>
    </source>
</evidence>
<dbReference type="Gene3D" id="2.120.10.10">
    <property type="match status" value="1"/>
</dbReference>
<accession>A0ABR9XFF0</accession>
<keyword evidence="4" id="KW-1185">Reference proteome</keyword>
<dbReference type="EMBL" id="JADFFM010000001">
    <property type="protein sequence ID" value="MBE9666123.1"/>
    <property type="molecule type" value="Genomic_DNA"/>
</dbReference>
<proteinExistence type="predicted"/>
<gene>
    <name evidence="3" type="ORF">IRJ18_07100</name>
</gene>
<organism evidence="3 4">
    <name type="scientific">Mucilaginibacter boryungensis</name>
    <dbReference type="NCBI Taxonomy" id="768480"/>
    <lineage>
        <taxon>Bacteria</taxon>
        <taxon>Pseudomonadati</taxon>
        <taxon>Bacteroidota</taxon>
        <taxon>Sphingobacteriia</taxon>
        <taxon>Sphingobacteriales</taxon>
        <taxon>Sphingobacteriaceae</taxon>
        <taxon>Mucilaginibacter</taxon>
    </lineage>
</organism>